<evidence type="ECO:0000256" key="2">
    <source>
        <dbReference type="ARBA" id="ARBA00022490"/>
    </source>
</evidence>
<dbReference type="OrthoDB" id="6717745at2"/>
<comment type="subcellular location">
    <subcellularLocation>
        <location evidence="1">Cytoplasm</location>
        <location evidence="1">Cytosol</location>
    </subcellularLocation>
</comment>
<dbReference type="Pfam" id="PF05400">
    <property type="entry name" value="FliT"/>
    <property type="match status" value="1"/>
</dbReference>
<sequence>MHNLTNAEVIAFPRAASPERLTWNGLLDMTHALLRHAEQGDWEAALQLQQARRVLLEQYFAEPVEQLDRQVLADGIRVMLALDARVAGLATASKQHLGDEELVMQRAGRAVNAYLSS</sequence>
<dbReference type="Gene3D" id="1.20.58.380">
    <property type="entry name" value="Flagellar protein flit"/>
    <property type="match status" value="1"/>
</dbReference>
<dbReference type="AlphaFoldDB" id="A0A2P6AQ64"/>
<organism evidence="6 7">
    <name type="scientific">Amnimonas aquatica</name>
    <dbReference type="NCBI Taxonomy" id="2094561"/>
    <lineage>
        <taxon>Bacteria</taxon>
        <taxon>Pseudomonadati</taxon>
        <taxon>Pseudomonadota</taxon>
        <taxon>Gammaproteobacteria</taxon>
        <taxon>Moraxellales</taxon>
        <taxon>Moraxellaceae</taxon>
        <taxon>Amnimonas</taxon>
    </lineage>
</organism>
<keyword evidence="7" id="KW-1185">Reference proteome</keyword>
<accession>A0A2P6AQ64</accession>
<protein>
    <recommendedName>
        <fullName evidence="5">Flagellar protein FliT</fullName>
    </recommendedName>
</protein>
<evidence type="ECO:0000256" key="4">
    <source>
        <dbReference type="ARBA" id="ARBA00023186"/>
    </source>
</evidence>
<evidence type="ECO:0000256" key="3">
    <source>
        <dbReference type="ARBA" id="ARBA00022795"/>
    </source>
</evidence>
<keyword evidence="3" id="KW-1005">Bacterial flagellum biogenesis</keyword>
<dbReference type="RefSeq" id="WP_146089354.1">
    <property type="nucleotide sequence ID" value="NZ_PTQZ01000362.1"/>
</dbReference>
<proteinExistence type="predicted"/>
<name>A0A2P6AQ64_9GAMM</name>
<comment type="caution">
    <text evidence="6">The sequence shown here is derived from an EMBL/GenBank/DDBJ whole genome shotgun (WGS) entry which is preliminary data.</text>
</comment>
<reference evidence="7" key="1">
    <citation type="submission" date="2018-02" db="EMBL/GenBank/DDBJ databases">
        <title>Genome sequencing of Solimonas sp. HR-BB.</title>
        <authorList>
            <person name="Lee Y."/>
            <person name="Jeon C.O."/>
        </authorList>
    </citation>
    <scope>NUCLEOTIDE SEQUENCE [LARGE SCALE GENOMIC DNA]</scope>
    <source>
        <strain evidence="7">HR-E</strain>
    </source>
</reference>
<evidence type="ECO:0000256" key="1">
    <source>
        <dbReference type="ARBA" id="ARBA00004514"/>
    </source>
</evidence>
<dbReference type="EMBL" id="PTQZ01000362">
    <property type="protein sequence ID" value="PQA28151.1"/>
    <property type="molecule type" value="Genomic_DNA"/>
</dbReference>
<feature type="non-terminal residue" evidence="6">
    <location>
        <position position="117"/>
    </location>
</feature>
<dbReference type="InterPro" id="IPR008622">
    <property type="entry name" value="FliT"/>
</dbReference>
<evidence type="ECO:0000256" key="5">
    <source>
        <dbReference type="ARBA" id="ARBA00093797"/>
    </source>
</evidence>
<keyword evidence="4" id="KW-0143">Chaperone</keyword>
<evidence type="ECO:0000313" key="7">
    <source>
        <dbReference type="Proteomes" id="UP000243900"/>
    </source>
</evidence>
<dbReference type="Proteomes" id="UP000243900">
    <property type="component" value="Unassembled WGS sequence"/>
</dbReference>
<gene>
    <name evidence="6" type="ORF">C5O18_09980</name>
</gene>
<evidence type="ECO:0000313" key="6">
    <source>
        <dbReference type="EMBL" id="PQA28151.1"/>
    </source>
</evidence>
<dbReference type="GO" id="GO:0044781">
    <property type="term" value="P:bacterial-type flagellum organization"/>
    <property type="evidence" value="ECO:0007669"/>
    <property type="project" value="UniProtKB-KW"/>
</dbReference>
<keyword evidence="2" id="KW-0963">Cytoplasm</keyword>